<keyword evidence="4" id="KW-0995">Kinetochore</keyword>
<dbReference type="Gene3D" id="1.25.40.430">
    <property type="match status" value="1"/>
</dbReference>
<keyword evidence="2" id="KW-0158">Chromosome</keyword>
<dbReference type="PROSITE" id="PS51489">
    <property type="entry name" value="BUB1_N"/>
    <property type="match status" value="1"/>
</dbReference>
<feature type="compositionally biased region" description="Basic and acidic residues" evidence="8">
    <location>
        <begin position="693"/>
        <end position="706"/>
    </location>
</feature>
<feature type="domain" description="Protein kinase" evidence="9">
    <location>
        <begin position="808"/>
        <end position="1103"/>
    </location>
</feature>
<dbReference type="PANTHER" id="PTHR14030:SF26">
    <property type="entry name" value="MITOTIC CHECKPOINT SERINE_THREONINE-PROTEIN KINASE BUB1"/>
    <property type="match status" value="1"/>
</dbReference>
<reference evidence="12" key="1">
    <citation type="submission" date="2013-10" db="EMBL/GenBank/DDBJ databases">
        <authorList>
            <person name="Schartl M."/>
            <person name="Warren W."/>
        </authorList>
    </citation>
    <scope>NUCLEOTIDE SEQUENCE [LARGE SCALE GENOMIC DNA]</scope>
    <source>
        <strain evidence="12">female</strain>
    </source>
</reference>
<dbReference type="SMART" id="SM00220">
    <property type="entry name" value="S_TKc"/>
    <property type="match status" value="1"/>
</dbReference>
<feature type="region of interest" description="Disordered" evidence="8">
    <location>
        <begin position="262"/>
        <end position="303"/>
    </location>
</feature>
<dbReference type="InterPro" id="IPR015661">
    <property type="entry name" value="Bub1/Mad3"/>
</dbReference>
<proteinExistence type="predicted"/>
<keyword evidence="5 7" id="KW-0067">ATP-binding</keyword>
<evidence type="ECO:0000256" key="5">
    <source>
        <dbReference type="ARBA" id="ARBA00022840"/>
    </source>
</evidence>
<dbReference type="PANTHER" id="PTHR14030">
    <property type="entry name" value="MITOTIC CHECKPOINT SERINE/THREONINE-PROTEIN KINASE BUB1"/>
    <property type="match status" value="1"/>
</dbReference>
<evidence type="ECO:0000256" key="4">
    <source>
        <dbReference type="ARBA" id="ARBA00022838"/>
    </source>
</evidence>
<feature type="region of interest" description="Disordered" evidence="8">
    <location>
        <begin position="689"/>
        <end position="721"/>
    </location>
</feature>
<evidence type="ECO:0000256" key="2">
    <source>
        <dbReference type="ARBA" id="ARBA00022454"/>
    </source>
</evidence>
<dbReference type="InterPro" id="IPR000719">
    <property type="entry name" value="Prot_kinase_dom"/>
</dbReference>
<dbReference type="Proteomes" id="UP000028760">
    <property type="component" value="Unassembled WGS sequence"/>
</dbReference>
<dbReference type="GO" id="GO:0005524">
    <property type="term" value="F:ATP binding"/>
    <property type="evidence" value="ECO:0007669"/>
    <property type="project" value="UniProtKB-UniRule"/>
</dbReference>
<dbReference type="Pfam" id="PF08311">
    <property type="entry name" value="Mad3_BUB1_I"/>
    <property type="match status" value="1"/>
</dbReference>
<dbReference type="SMART" id="SM00777">
    <property type="entry name" value="Mad3_BUB1_I"/>
    <property type="match status" value="1"/>
</dbReference>
<evidence type="ECO:0000313" key="12">
    <source>
        <dbReference type="Proteomes" id="UP000028760"/>
    </source>
</evidence>
<dbReference type="Gene3D" id="6.10.130.20">
    <property type="match status" value="1"/>
</dbReference>
<dbReference type="EMBL" id="AYCK01016246">
    <property type="status" value="NOT_ANNOTATED_CDS"/>
    <property type="molecule type" value="Genomic_DNA"/>
</dbReference>
<comment type="subcellular location">
    <subcellularLocation>
        <location evidence="1">Chromosome</location>
        <location evidence="1">Centromere</location>
        <location evidence="1">Kinetochore</location>
    </subcellularLocation>
</comment>
<keyword evidence="12" id="KW-1185">Reference proteome</keyword>
<sequence length="1103" mass="120107">MDIASYLRCFEESLASYSGDDPLDPWDRFVDFLEQRQPAGGSSEMSLVFDALVQRFLNVDQYANDVRYVNYCIRCASYCADPATLYAHVFSRGVGSRTAALYLAWARHFEQKGMKDQADAVYLKALENQAQPADTLLHEYRQFQSRTRTEPPASVFHWTGARVPLQNSQLTNQMSPQKKVPSSELVSPLSSLVLVLTRCLLTCGAVRSASRAETSGMQRPSQDAATRTVSEYSEDALVHDGTEFCFEEVRAEKYFRKIRERQERERRENSKNPVLPETGSDPVLPETGSDPVLPETGSDPVLPETGSDPFWCCPCSAAAAVAAGAGGAEAAEHAAAGQPGPGGLRRISLRNAAGHHGDGAMAAFHHVTFDPGNPVMFPLQASIFSSSSRSRRSVGLRLHSDLSLIQEAAGTGSGSEATRPPPVLSDCSGAAEPQAPGSSAQRNPDELGGGAANFSHVTPNSSLGFVQATPSRALPSPTVNTREALGVIMDMFQAPTFLDEPFQGASMLHRAAAEPDPDLETGGKCSGSVELQVLEPPASAPFTIFQDYEDKENGSAAVLFERSKPARALTELSGPRADRPNETPSELIPDESTMWGARYNSLAACPNSTTDFAPLAQFVSTPFAHKTPFSGCFFLAEGESILTIGVVPSFTTWWRCTSNEVSNARWLAPIMEQSPADDAAAAPIREPFQILEDPERPGSPEPDQNRLGDVPMSPQCAPKASAEPDLDAFLSPCRPGSACTTRTRDVPMSPAAPDDLQLVSDPWDPDRISELLSRLHPPLTSHPCCYSWPCAVPSIGPKKTLSMGSSSLRVDAVLGQGAFATVFQATDPATSNRMVLKVQKPANPWEFYINTCLDARLPPSVRHLFGSIRSAHLFLDGSIMLGELHNYGTLLNAVNLFRAQSDRVMPPPLVLHFAICILHTVEQLHAAHIVHADIKPDNFLLGERFLENRSFDADGVDHGLVLIDLGQSIDMALFPECTAFTARCLTSGFQCTEMLSGKPWSYQTDYFGIAGTVYCLLFGTYMQVVNEGGVWQTNGIFRRKPHADLWLDFFHTLLNVPDCGALPSLQGLRRRLAAVLQQHYSSKLATLKSRLVVQLLENHRARR</sequence>
<evidence type="ECO:0000313" key="11">
    <source>
        <dbReference type="Ensembl" id="ENSPFOP00000030291.1"/>
    </source>
</evidence>
<dbReference type="Pfam" id="PF00069">
    <property type="entry name" value="Pkinase"/>
    <property type="match status" value="1"/>
</dbReference>
<protein>
    <submittedName>
        <fullName evidence="11">BUB1 mitotic checkpoint serine/threonine kinase</fullName>
    </submittedName>
</protein>
<dbReference type="OMA" id="NCEKGVG"/>
<dbReference type="InterPro" id="IPR013212">
    <property type="entry name" value="Mad3/Bub1_I"/>
</dbReference>
<dbReference type="InterPro" id="IPR011009">
    <property type="entry name" value="Kinase-like_dom_sf"/>
</dbReference>
<organism evidence="11 12">
    <name type="scientific">Poecilia formosa</name>
    <name type="common">Amazon molly</name>
    <name type="synonym">Limia formosa</name>
    <dbReference type="NCBI Taxonomy" id="48698"/>
    <lineage>
        <taxon>Eukaryota</taxon>
        <taxon>Metazoa</taxon>
        <taxon>Chordata</taxon>
        <taxon>Craniata</taxon>
        <taxon>Vertebrata</taxon>
        <taxon>Euteleostomi</taxon>
        <taxon>Actinopterygii</taxon>
        <taxon>Neopterygii</taxon>
        <taxon>Teleostei</taxon>
        <taxon>Neoteleostei</taxon>
        <taxon>Acanthomorphata</taxon>
        <taxon>Ovalentaria</taxon>
        <taxon>Atherinomorphae</taxon>
        <taxon>Cyprinodontiformes</taxon>
        <taxon>Poeciliidae</taxon>
        <taxon>Poeciliinae</taxon>
        <taxon>Poecilia</taxon>
    </lineage>
</organism>
<dbReference type="GeneTree" id="ENSGT00940000157865"/>
<evidence type="ECO:0000256" key="8">
    <source>
        <dbReference type="SAM" id="MobiDB-lite"/>
    </source>
</evidence>
<dbReference type="PROSITE" id="PS00108">
    <property type="entry name" value="PROTEIN_KINASE_ST"/>
    <property type="match status" value="1"/>
</dbReference>
<keyword evidence="3 7" id="KW-0547">Nucleotide-binding</keyword>
<dbReference type="InterPro" id="IPR008271">
    <property type="entry name" value="Ser/Thr_kinase_AS"/>
</dbReference>
<feature type="domain" description="BUB1 N-terminal" evidence="10">
    <location>
        <begin position="10"/>
        <end position="179"/>
    </location>
</feature>
<evidence type="ECO:0000256" key="3">
    <source>
        <dbReference type="ARBA" id="ARBA00022741"/>
    </source>
</evidence>
<dbReference type="GO" id="GO:0004672">
    <property type="term" value="F:protein kinase activity"/>
    <property type="evidence" value="ECO:0007669"/>
    <property type="project" value="InterPro"/>
</dbReference>
<dbReference type="GO" id="GO:0007094">
    <property type="term" value="P:mitotic spindle assembly checkpoint signaling"/>
    <property type="evidence" value="ECO:0007669"/>
    <property type="project" value="InterPro"/>
</dbReference>
<dbReference type="GO" id="GO:0005634">
    <property type="term" value="C:nucleus"/>
    <property type="evidence" value="ECO:0007669"/>
    <property type="project" value="TreeGrafter"/>
</dbReference>
<dbReference type="PROSITE" id="PS50011">
    <property type="entry name" value="PROTEIN_KINASE_DOM"/>
    <property type="match status" value="1"/>
</dbReference>
<feature type="region of interest" description="Disordered" evidence="8">
    <location>
        <begin position="740"/>
        <end position="760"/>
    </location>
</feature>
<dbReference type="SUPFAM" id="SSF56112">
    <property type="entry name" value="Protein kinase-like (PK-like)"/>
    <property type="match status" value="1"/>
</dbReference>
<dbReference type="PROSITE" id="PS00107">
    <property type="entry name" value="PROTEIN_KINASE_ATP"/>
    <property type="match status" value="1"/>
</dbReference>
<reference evidence="11" key="2">
    <citation type="submission" date="2025-08" db="UniProtKB">
        <authorList>
            <consortium name="Ensembl"/>
        </authorList>
    </citation>
    <scope>IDENTIFICATION</scope>
</reference>
<dbReference type="AlphaFoldDB" id="A0A096MFV0"/>
<dbReference type="EMBL" id="AYCK01016247">
    <property type="status" value="NOT_ANNOTATED_CDS"/>
    <property type="molecule type" value="Genomic_DNA"/>
</dbReference>
<evidence type="ECO:0000256" key="6">
    <source>
        <dbReference type="ARBA" id="ARBA00023328"/>
    </source>
</evidence>
<evidence type="ECO:0000259" key="10">
    <source>
        <dbReference type="PROSITE" id="PS51489"/>
    </source>
</evidence>
<dbReference type="GO" id="GO:0051754">
    <property type="term" value="P:meiotic sister chromatid cohesion, centromeric"/>
    <property type="evidence" value="ECO:0007669"/>
    <property type="project" value="TreeGrafter"/>
</dbReference>
<feature type="region of interest" description="Disordered" evidence="8">
    <location>
        <begin position="409"/>
        <end position="454"/>
    </location>
</feature>
<dbReference type="GO" id="GO:0000776">
    <property type="term" value="C:kinetochore"/>
    <property type="evidence" value="ECO:0007669"/>
    <property type="project" value="UniProtKB-KW"/>
</dbReference>
<dbReference type="Gene3D" id="1.10.510.10">
    <property type="entry name" value="Transferase(Phosphotransferase) domain 1"/>
    <property type="match status" value="1"/>
</dbReference>
<evidence type="ECO:0000256" key="1">
    <source>
        <dbReference type="ARBA" id="ARBA00004629"/>
    </source>
</evidence>
<name>A0A096MFV0_POEFO</name>
<evidence type="ECO:0000259" key="9">
    <source>
        <dbReference type="PROSITE" id="PS50011"/>
    </source>
</evidence>
<keyword evidence="6" id="KW-0137">Centromere</keyword>
<reference evidence="11" key="3">
    <citation type="submission" date="2025-09" db="UniProtKB">
        <authorList>
            <consortium name="Ensembl"/>
        </authorList>
    </citation>
    <scope>IDENTIFICATION</scope>
</reference>
<dbReference type="Ensembl" id="ENSPFOT00000030567.1">
    <property type="protein sequence ID" value="ENSPFOP00000030291.1"/>
    <property type="gene ID" value="ENSPFOG00000017309.2"/>
</dbReference>
<evidence type="ECO:0000256" key="7">
    <source>
        <dbReference type="PROSITE-ProRule" id="PRU10141"/>
    </source>
</evidence>
<feature type="binding site" evidence="7">
    <location>
        <position position="837"/>
    </location>
    <ligand>
        <name>ATP</name>
        <dbReference type="ChEBI" id="CHEBI:30616"/>
    </ligand>
</feature>
<dbReference type="InterPro" id="IPR017441">
    <property type="entry name" value="Protein_kinase_ATP_BS"/>
</dbReference>
<accession>A0A096MFV0</accession>